<dbReference type="KEGG" id="pbj:VN24_07110"/>
<feature type="transmembrane region" description="Helical" evidence="6">
    <location>
        <begin position="196"/>
        <end position="215"/>
    </location>
</feature>
<evidence type="ECO:0000256" key="2">
    <source>
        <dbReference type="ARBA" id="ARBA00009142"/>
    </source>
</evidence>
<dbReference type="AlphaFoldDB" id="A0A0D5NHJ4"/>
<dbReference type="OrthoDB" id="9780109at2"/>
<feature type="transmembrane region" description="Helical" evidence="6">
    <location>
        <begin position="221"/>
        <end position="243"/>
    </location>
</feature>
<dbReference type="Pfam" id="PF01925">
    <property type="entry name" value="TauE"/>
    <property type="match status" value="1"/>
</dbReference>
<feature type="transmembrane region" description="Helical" evidence="6">
    <location>
        <begin position="104"/>
        <end position="124"/>
    </location>
</feature>
<dbReference type="InterPro" id="IPR002781">
    <property type="entry name" value="TM_pro_TauE-like"/>
</dbReference>
<proteinExistence type="inferred from homology"/>
<keyword evidence="6" id="KW-1003">Cell membrane</keyword>
<dbReference type="Proteomes" id="UP000032633">
    <property type="component" value="Chromosome"/>
</dbReference>
<accession>A0A0D5NHJ4</accession>
<evidence type="ECO:0000256" key="1">
    <source>
        <dbReference type="ARBA" id="ARBA00004141"/>
    </source>
</evidence>
<gene>
    <name evidence="7" type="ORF">VN24_07110</name>
</gene>
<dbReference type="GO" id="GO:0005886">
    <property type="term" value="C:plasma membrane"/>
    <property type="evidence" value="ECO:0007669"/>
    <property type="project" value="UniProtKB-SubCell"/>
</dbReference>
<evidence type="ECO:0000256" key="5">
    <source>
        <dbReference type="ARBA" id="ARBA00023136"/>
    </source>
</evidence>
<evidence type="ECO:0000256" key="3">
    <source>
        <dbReference type="ARBA" id="ARBA00022692"/>
    </source>
</evidence>
<keyword evidence="8" id="KW-1185">Reference proteome</keyword>
<feature type="transmembrane region" description="Helical" evidence="6">
    <location>
        <begin position="7"/>
        <end position="36"/>
    </location>
</feature>
<organism evidence="7 8">
    <name type="scientific">Paenibacillus beijingensis</name>
    <dbReference type="NCBI Taxonomy" id="1126833"/>
    <lineage>
        <taxon>Bacteria</taxon>
        <taxon>Bacillati</taxon>
        <taxon>Bacillota</taxon>
        <taxon>Bacilli</taxon>
        <taxon>Bacillales</taxon>
        <taxon>Paenibacillaceae</taxon>
        <taxon>Paenibacillus</taxon>
    </lineage>
</organism>
<dbReference type="HOGENOM" id="CLU_045498_5_3_9"/>
<comment type="subcellular location">
    <subcellularLocation>
        <location evidence="6">Cell membrane</location>
        <topology evidence="6">Multi-pass membrane protein</topology>
    </subcellularLocation>
    <subcellularLocation>
        <location evidence="1">Membrane</location>
        <topology evidence="1">Multi-pass membrane protein</topology>
    </subcellularLocation>
</comment>
<reference evidence="8" key="2">
    <citation type="submission" date="2015-03" db="EMBL/GenBank/DDBJ databases">
        <title>Genome sequence of Paenibacillus beijingensis strain DSM 24997T.</title>
        <authorList>
            <person name="Kwak Y."/>
            <person name="Shin J.-H."/>
        </authorList>
    </citation>
    <scope>NUCLEOTIDE SEQUENCE [LARGE SCALE GENOMIC DNA]</scope>
    <source>
        <strain evidence="8">DSM 24997</strain>
    </source>
</reference>
<comment type="similarity">
    <text evidence="2 6">Belongs to the 4-toluene sulfonate uptake permease (TSUP) (TC 2.A.102) family.</text>
</comment>
<protein>
    <recommendedName>
        <fullName evidence="6">Probable membrane transporter protein</fullName>
    </recommendedName>
</protein>
<feature type="transmembrane region" description="Helical" evidence="6">
    <location>
        <begin position="145"/>
        <end position="164"/>
    </location>
</feature>
<keyword evidence="4 6" id="KW-1133">Transmembrane helix</keyword>
<reference evidence="7 8" key="1">
    <citation type="journal article" date="2015" name="J. Biotechnol.">
        <title>Complete genome sequence of Paenibacillus beijingensis 7188(T) (=DSM 24997(T)), a novel rhizobacterium from jujube garden soil.</title>
        <authorList>
            <person name="Kwak Y."/>
            <person name="Shin J.H."/>
        </authorList>
    </citation>
    <scope>NUCLEOTIDE SEQUENCE [LARGE SCALE GENOMIC DNA]</scope>
    <source>
        <strain evidence="7 8">DSM 24997</strain>
    </source>
</reference>
<name>A0A0D5NHJ4_9BACL</name>
<evidence type="ECO:0000256" key="4">
    <source>
        <dbReference type="ARBA" id="ARBA00022989"/>
    </source>
</evidence>
<feature type="transmembrane region" description="Helical" evidence="6">
    <location>
        <begin position="250"/>
        <end position="270"/>
    </location>
</feature>
<dbReference type="STRING" id="1126833.VN24_07110"/>
<keyword evidence="3 6" id="KW-0812">Transmembrane</keyword>
<dbReference type="InterPro" id="IPR051598">
    <property type="entry name" value="TSUP/Inactive_protease-like"/>
</dbReference>
<evidence type="ECO:0000256" key="6">
    <source>
        <dbReference type="RuleBase" id="RU363041"/>
    </source>
</evidence>
<evidence type="ECO:0000313" key="8">
    <source>
        <dbReference type="Proteomes" id="UP000032633"/>
    </source>
</evidence>
<feature type="transmembrane region" description="Helical" evidence="6">
    <location>
        <begin position="81"/>
        <end position="98"/>
    </location>
</feature>
<dbReference type="PATRIC" id="fig|1126833.4.peg.1558"/>
<dbReference type="RefSeq" id="WP_045669823.1">
    <property type="nucleotide sequence ID" value="NZ_CP011058.1"/>
</dbReference>
<feature type="transmembrane region" description="Helical" evidence="6">
    <location>
        <begin position="48"/>
        <end position="69"/>
    </location>
</feature>
<sequence length="273" mass="28965">MLEWIIMVLVGVVASVYGSLVGLGGGIIIVPVLLLLGQNLTGHIIPEATAVGTSLAVLIVTALASTLSYMKRKRVDFKSAWLLFITSGPGAMVGSALTSRFHGGWFQISFGAFMLLMALLLIFRDRLKPVTRQWPIQRTMTDSDGGSYTYGYGAATLLSIGFFVGLVSGLFGIGGGSLFVPAMVILFRFPPHVATATSMFVIFLSAILGSSVHAAMGEVEWLLFAALAPGAWVGGKLGAYLAMRMKGGTILWVLRITLLLLAGRLLIGGIQQL</sequence>
<dbReference type="EMBL" id="CP011058">
    <property type="protein sequence ID" value="AJY74388.1"/>
    <property type="molecule type" value="Genomic_DNA"/>
</dbReference>
<dbReference type="PANTHER" id="PTHR43701">
    <property type="entry name" value="MEMBRANE TRANSPORTER PROTEIN MJ0441-RELATED"/>
    <property type="match status" value="1"/>
</dbReference>
<dbReference type="PANTHER" id="PTHR43701:SF2">
    <property type="entry name" value="MEMBRANE TRANSPORTER PROTEIN YJNA-RELATED"/>
    <property type="match status" value="1"/>
</dbReference>
<keyword evidence="5 6" id="KW-0472">Membrane</keyword>
<evidence type="ECO:0000313" key="7">
    <source>
        <dbReference type="EMBL" id="AJY74388.1"/>
    </source>
</evidence>